<evidence type="ECO:0000313" key="2">
    <source>
        <dbReference type="EMBL" id="KAK5092322.1"/>
    </source>
</evidence>
<feature type="signal peptide" evidence="1">
    <location>
        <begin position="1"/>
        <end position="18"/>
    </location>
</feature>
<comment type="caution">
    <text evidence="2">The sequence shown here is derived from an EMBL/GenBank/DDBJ whole genome shotgun (WGS) entry which is preliminary data.</text>
</comment>
<accession>A0ABR0K9D9</accession>
<gene>
    <name evidence="2" type="ORF">LTR24_005348</name>
</gene>
<keyword evidence="3" id="KW-1185">Reference proteome</keyword>
<evidence type="ECO:0000313" key="3">
    <source>
        <dbReference type="Proteomes" id="UP001345013"/>
    </source>
</evidence>
<evidence type="ECO:0000256" key="1">
    <source>
        <dbReference type="SAM" id="SignalP"/>
    </source>
</evidence>
<reference evidence="2 3" key="1">
    <citation type="submission" date="2023-08" db="EMBL/GenBank/DDBJ databases">
        <title>Black Yeasts Isolated from many extreme environments.</title>
        <authorList>
            <person name="Coleine C."/>
            <person name="Stajich J.E."/>
            <person name="Selbmann L."/>
        </authorList>
    </citation>
    <scope>NUCLEOTIDE SEQUENCE [LARGE SCALE GENOMIC DNA]</scope>
    <source>
        <strain evidence="2 3">CCFEE 5885</strain>
    </source>
</reference>
<name>A0ABR0K9D9_9EURO</name>
<sequence length="215" mass="22930">MKTTALTAAALLLATATAKPLSGSQPEKRDADPSAVAILETIVPTSKSCSGGEFSDECATAAQAAPPLLASFHKYGLVTQSEQAALISYMAYETAGFKYVRNHFPAPGRPGQGTRSMMMPNFVQEFAATLQPAISNPDPAALLDDVIDAGADWEAASWYYTTKCTDEVKEGVKSGSKDGWKKYITDCVETTLDEGENSREAYWTRAAKALNLSGD</sequence>
<proteinExistence type="predicted"/>
<dbReference type="EMBL" id="JAVRRG010000060">
    <property type="protein sequence ID" value="KAK5092322.1"/>
    <property type="molecule type" value="Genomic_DNA"/>
</dbReference>
<organism evidence="2 3">
    <name type="scientific">Lithohypha guttulata</name>
    <dbReference type="NCBI Taxonomy" id="1690604"/>
    <lineage>
        <taxon>Eukaryota</taxon>
        <taxon>Fungi</taxon>
        <taxon>Dikarya</taxon>
        <taxon>Ascomycota</taxon>
        <taxon>Pezizomycotina</taxon>
        <taxon>Eurotiomycetes</taxon>
        <taxon>Chaetothyriomycetidae</taxon>
        <taxon>Chaetothyriales</taxon>
        <taxon>Trichomeriaceae</taxon>
        <taxon>Lithohypha</taxon>
    </lineage>
</organism>
<feature type="chain" id="PRO_5047012472" evidence="1">
    <location>
        <begin position="19"/>
        <end position="215"/>
    </location>
</feature>
<keyword evidence="1" id="KW-0732">Signal</keyword>
<protein>
    <submittedName>
        <fullName evidence="2">Uncharacterized protein</fullName>
    </submittedName>
</protein>
<dbReference type="Proteomes" id="UP001345013">
    <property type="component" value="Unassembled WGS sequence"/>
</dbReference>